<dbReference type="InterPro" id="IPR012337">
    <property type="entry name" value="RNaseH-like_sf"/>
</dbReference>
<sequence>MWLTDELLFSFQRCHRRAYLDRYGDLEYCDAPSDYLLKLRQDSLAHRREILQDAVIHEADYPRSNWAAGAETTLTLMQQGVERISRGVLLTEYRDGVMLVSCPDLLVRHPGESVFGDWMYVPTDIRLGKRPKLDYQVMAAFHAYVLAAVQGAWCDTSWLMLRQRGPYAVDLVDLVPRMEEILYACAEMLIAQREPEVFIAHNRCDLCHWYSFCYGLATGDRHLSLLPGVTPSRYVYLKQMQITTLEALAATPVRELEMLPGFGPAVAHKLVHQAQATLNQEALLNPSLSHGALLELVTHRRLPTAEVELYFDIESAPEQNVVYLHGVLVVDRGQGHNTFYALLAETPEDERLAWNQLMELFQRYPDAPIFHFCPYEVQTVRRLGELFGPASEVVEDLLTRFVDLHDWVTQVALLPVESYALKAIARWLGFNWRDAEANGAQSIFWYAQWLQTGDRAFLESILRYNEDDCRATHCVKDWLVAFITEKVQEIQADQGH</sequence>
<gene>
    <name evidence="2" type="ORF">HPC62_11150</name>
</gene>
<dbReference type="SUPFAM" id="SSF47794">
    <property type="entry name" value="Rad51 N-terminal domain-like"/>
    <property type="match status" value="1"/>
</dbReference>
<reference evidence="2 3" key="1">
    <citation type="submission" date="2020-05" db="EMBL/GenBank/DDBJ databases">
        <title>Complete genome sequence of of a novel Thermoleptolyngbya strain isolated from hot springs of Ganzi, Sichuan China.</title>
        <authorList>
            <person name="Tang J."/>
            <person name="Daroch M."/>
            <person name="Li L."/>
            <person name="Waleron K."/>
            <person name="Waleron M."/>
            <person name="Waleron M."/>
        </authorList>
    </citation>
    <scope>NUCLEOTIDE SEQUENCE [LARGE SCALE GENOMIC DNA]</scope>
    <source>
        <strain evidence="2 3">PKUAC-SCTA183</strain>
    </source>
</reference>
<dbReference type="Proteomes" id="UP000505210">
    <property type="component" value="Chromosome"/>
</dbReference>
<dbReference type="InterPro" id="IPR010995">
    <property type="entry name" value="DNA_repair_Rad51/TF_NusA_a-hlx"/>
</dbReference>
<dbReference type="InterPro" id="IPR038720">
    <property type="entry name" value="YprB_RNase_H-like_dom"/>
</dbReference>
<dbReference type="InterPro" id="IPR019993">
    <property type="entry name" value="RecB_nuclease_TM0106_put"/>
</dbReference>
<dbReference type="SUPFAM" id="SSF53098">
    <property type="entry name" value="Ribonuclease H-like"/>
    <property type="match status" value="1"/>
</dbReference>
<evidence type="ECO:0000313" key="2">
    <source>
        <dbReference type="EMBL" id="QKD84908.1"/>
    </source>
</evidence>
<protein>
    <submittedName>
        <fullName evidence="2">TM0106 family RecB-like putative nuclease</fullName>
    </submittedName>
</protein>
<dbReference type="Pfam" id="PF13482">
    <property type="entry name" value="RNase_H_2"/>
    <property type="match status" value="1"/>
</dbReference>
<keyword evidence="3" id="KW-1185">Reference proteome</keyword>
<dbReference type="EMBL" id="CP053661">
    <property type="protein sequence ID" value="QKD84908.1"/>
    <property type="molecule type" value="Genomic_DNA"/>
</dbReference>
<evidence type="ECO:0000313" key="3">
    <source>
        <dbReference type="Proteomes" id="UP000505210"/>
    </source>
</evidence>
<dbReference type="AlphaFoldDB" id="A0A6M8BDP2"/>
<proteinExistence type="predicted"/>
<dbReference type="GO" id="GO:0000166">
    <property type="term" value="F:nucleotide binding"/>
    <property type="evidence" value="ECO:0007669"/>
    <property type="project" value="InterPro"/>
</dbReference>
<organism evidence="2 3">
    <name type="scientific">Thermoleptolyngbya sichuanensis A183</name>
    <dbReference type="NCBI Taxonomy" id="2737172"/>
    <lineage>
        <taxon>Bacteria</taxon>
        <taxon>Bacillati</taxon>
        <taxon>Cyanobacteriota</taxon>
        <taxon>Cyanophyceae</taxon>
        <taxon>Oculatellales</taxon>
        <taxon>Oculatellaceae</taxon>
        <taxon>Thermoleptolyngbya</taxon>
        <taxon>Thermoleptolyngbya sichuanensis</taxon>
    </lineage>
</organism>
<name>A0A6M8BDP2_9CYAN</name>
<dbReference type="KEGG" id="theu:HPC62_11150"/>
<evidence type="ECO:0000259" key="1">
    <source>
        <dbReference type="Pfam" id="PF13482"/>
    </source>
</evidence>
<accession>A0A6M8BDP2</accession>
<dbReference type="NCBIfam" id="TIGR03491">
    <property type="entry name" value="TM0106 family RecB-like putative nuclease"/>
    <property type="match status" value="1"/>
</dbReference>
<dbReference type="Gene3D" id="1.10.150.20">
    <property type="entry name" value="5' to 3' exonuclease, C-terminal subdomain"/>
    <property type="match status" value="1"/>
</dbReference>
<feature type="domain" description="YprB ribonuclease H-like" evidence="1">
    <location>
        <begin position="309"/>
        <end position="480"/>
    </location>
</feature>